<sequence length="196" mass="23600">MARENFIEFLAIYGIEIVDTDIDVLMMIDDEVDNVEYDPNLQYPELDSVNAISDEIREQLYNLLRRPSQKEKNLFIYYHLLALARTLIRQFFSHYDHQNVNGYRQLFEMIPAQISLRDYAFYFRSFEFEANNLNRGLLSELTIFTEITNFHLGNYVRDHPITNLNLTEHELLHVYQIRFAKLEGLEDMRRYLRIIF</sequence>
<dbReference type="EMBL" id="CAJEWN010001196">
    <property type="protein sequence ID" value="CAD2195282.1"/>
    <property type="molecule type" value="Genomic_DNA"/>
</dbReference>
<accession>A0A6V7X801</accession>
<proteinExistence type="predicted"/>
<organism evidence="1 2">
    <name type="scientific">Meloidogyne enterolobii</name>
    <name type="common">Root-knot nematode worm</name>
    <name type="synonym">Meloidogyne mayaguensis</name>
    <dbReference type="NCBI Taxonomy" id="390850"/>
    <lineage>
        <taxon>Eukaryota</taxon>
        <taxon>Metazoa</taxon>
        <taxon>Ecdysozoa</taxon>
        <taxon>Nematoda</taxon>
        <taxon>Chromadorea</taxon>
        <taxon>Rhabditida</taxon>
        <taxon>Tylenchina</taxon>
        <taxon>Tylenchomorpha</taxon>
        <taxon>Tylenchoidea</taxon>
        <taxon>Meloidogynidae</taxon>
        <taxon>Meloidogyninae</taxon>
        <taxon>Meloidogyne</taxon>
    </lineage>
</organism>
<protein>
    <submittedName>
        <fullName evidence="1">Uncharacterized protein</fullName>
    </submittedName>
</protein>
<evidence type="ECO:0000313" key="2">
    <source>
        <dbReference type="Proteomes" id="UP000580250"/>
    </source>
</evidence>
<reference evidence="1 2" key="1">
    <citation type="submission" date="2020-08" db="EMBL/GenBank/DDBJ databases">
        <authorList>
            <person name="Koutsovoulos G."/>
            <person name="Danchin GJ E."/>
        </authorList>
    </citation>
    <scope>NUCLEOTIDE SEQUENCE [LARGE SCALE GENOMIC DNA]</scope>
</reference>
<gene>
    <name evidence="1" type="ORF">MENT_LOCUS48355</name>
</gene>
<dbReference type="AlphaFoldDB" id="A0A6V7X801"/>
<dbReference type="Proteomes" id="UP000580250">
    <property type="component" value="Unassembled WGS sequence"/>
</dbReference>
<comment type="caution">
    <text evidence="1">The sequence shown here is derived from an EMBL/GenBank/DDBJ whole genome shotgun (WGS) entry which is preliminary data.</text>
</comment>
<name>A0A6V7X801_MELEN</name>
<evidence type="ECO:0000313" key="1">
    <source>
        <dbReference type="EMBL" id="CAD2195282.1"/>
    </source>
</evidence>